<dbReference type="Proteomes" id="UP000529417">
    <property type="component" value="Unassembled WGS sequence"/>
</dbReference>
<dbReference type="InterPro" id="IPR014756">
    <property type="entry name" value="Ig_E-set"/>
</dbReference>
<protein>
    <submittedName>
        <fullName evidence="2">Thiosulfate oxidation carrier complex protein SoxZ</fullName>
    </submittedName>
</protein>
<dbReference type="EMBL" id="JACBXS010000012">
    <property type="protein sequence ID" value="NYS24862.1"/>
    <property type="molecule type" value="Genomic_DNA"/>
</dbReference>
<dbReference type="AlphaFoldDB" id="A0A7Z0KXG7"/>
<keyword evidence="3" id="KW-1185">Reference proteome</keyword>
<dbReference type="InterPro" id="IPR014880">
    <property type="entry name" value="SoxZ_dom"/>
</dbReference>
<gene>
    <name evidence="2" type="ORF">HUK65_07625</name>
</gene>
<evidence type="ECO:0000313" key="2">
    <source>
        <dbReference type="EMBL" id="NYS24862.1"/>
    </source>
</evidence>
<sequence length="101" mass="11194">MSTPRVRLPRSASAGEEIEIRTLIDHPMITGVSSSDSRNMLERFEARLNGDTVFRYDFGNGSAANPTFTFYVRAAAPGDFEFIWTHEDGTEFRADGSVSVS</sequence>
<dbReference type="InterPro" id="IPR013783">
    <property type="entry name" value="Ig-like_fold"/>
</dbReference>
<comment type="caution">
    <text evidence="2">The sequence shown here is derived from an EMBL/GenBank/DDBJ whole genome shotgun (WGS) entry which is preliminary data.</text>
</comment>
<dbReference type="Gene3D" id="2.60.40.10">
    <property type="entry name" value="Immunoglobulins"/>
    <property type="match status" value="1"/>
</dbReference>
<organism evidence="2 3">
    <name type="scientific">Rhabdonatronobacter sediminivivens</name>
    <dbReference type="NCBI Taxonomy" id="2743469"/>
    <lineage>
        <taxon>Bacteria</taxon>
        <taxon>Pseudomonadati</taxon>
        <taxon>Pseudomonadota</taxon>
        <taxon>Alphaproteobacteria</taxon>
        <taxon>Rhodobacterales</taxon>
        <taxon>Paracoccaceae</taxon>
        <taxon>Rhabdonatronobacter</taxon>
    </lineage>
</organism>
<evidence type="ECO:0000259" key="1">
    <source>
        <dbReference type="Pfam" id="PF08770"/>
    </source>
</evidence>
<accession>A0A7Z0KXG7</accession>
<reference evidence="2 3" key="1">
    <citation type="journal article" date="2000" name="Arch. Microbiol.">
        <title>Rhodobaca bogoriensis gen. nov. and sp. nov., an alkaliphilic purple nonsulfur bacterium from African Rift Valley soda lakes.</title>
        <authorList>
            <person name="Milford A.D."/>
            <person name="Achenbach L.A."/>
            <person name="Jung D.O."/>
            <person name="Madigan M.T."/>
        </authorList>
    </citation>
    <scope>NUCLEOTIDE SEQUENCE [LARGE SCALE GENOMIC DNA]</scope>
    <source>
        <strain evidence="2 3">2376</strain>
    </source>
</reference>
<proteinExistence type="predicted"/>
<name>A0A7Z0KXG7_9RHOB</name>
<dbReference type="Pfam" id="PF08770">
    <property type="entry name" value="SoxZ"/>
    <property type="match status" value="1"/>
</dbReference>
<dbReference type="RefSeq" id="WP_179905564.1">
    <property type="nucleotide sequence ID" value="NZ_JACBXS010000012.1"/>
</dbReference>
<feature type="domain" description="Sulphur oxidation protein SoxZ" evidence="1">
    <location>
        <begin position="7"/>
        <end position="94"/>
    </location>
</feature>
<evidence type="ECO:0000313" key="3">
    <source>
        <dbReference type="Proteomes" id="UP000529417"/>
    </source>
</evidence>
<dbReference type="SUPFAM" id="SSF81296">
    <property type="entry name" value="E set domains"/>
    <property type="match status" value="1"/>
</dbReference>